<reference evidence="3" key="2">
    <citation type="journal article" date="2007" name="PLoS Biol.">
        <title>Survey sequencing and comparative analysis of the elephant shark (Callorhinchus milii) genome.</title>
        <authorList>
            <person name="Venkatesh B."/>
            <person name="Kirkness E.F."/>
            <person name="Loh Y.H."/>
            <person name="Halpern A.L."/>
            <person name="Lee A.P."/>
            <person name="Johnson J."/>
            <person name="Dandona N."/>
            <person name="Viswanathan L.D."/>
            <person name="Tay A."/>
            <person name="Venter J.C."/>
            <person name="Strausberg R.L."/>
            <person name="Brenner S."/>
        </authorList>
    </citation>
    <scope>NUCLEOTIDE SEQUENCE [LARGE SCALE GENOMIC DNA]</scope>
</reference>
<reference evidence="3" key="1">
    <citation type="journal article" date="2006" name="Science">
        <title>Ancient noncoding elements conserved in the human genome.</title>
        <authorList>
            <person name="Venkatesh B."/>
            <person name="Kirkness E.F."/>
            <person name="Loh Y.H."/>
            <person name="Halpern A.L."/>
            <person name="Lee A.P."/>
            <person name="Johnson J."/>
            <person name="Dandona N."/>
            <person name="Viswanathan L.D."/>
            <person name="Tay A."/>
            <person name="Venter J.C."/>
            <person name="Strausberg R.L."/>
            <person name="Brenner S."/>
        </authorList>
    </citation>
    <scope>NUCLEOTIDE SEQUENCE [LARGE SCALE GENOMIC DNA]</scope>
</reference>
<evidence type="ECO:0000259" key="1">
    <source>
        <dbReference type="SMART" id="SM00409"/>
    </source>
</evidence>
<sequence length="121" mass="13302">MVTRKLTVTVKLLLTSKVKECESVSIQCVFEASSGVTFKSMEFFRQFRTGTQLESIPVDGRFVVNAVKGSASCSLEINELEVQDGATYYCRARFDANRCAVGKREKTKDGTGTAVTVTKSK</sequence>
<evidence type="ECO:0000313" key="2">
    <source>
        <dbReference type="Ensembl" id="ENSCMIP00000005411.1"/>
    </source>
</evidence>
<dbReference type="InterPro" id="IPR003599">
    <property type="entry name" value="Ig_sub"/>
</dbReference>
<organism evidence="2 3">
    <name type="scientific">Callorhinchus milii</name>
    <name type="common">Ghost shark</name>
    <dbReference type="NCBI Taxonomy" id="7868"/>
    <lineage>
        <taxon>Eukaryota</taxon>
        <taxon>Metazoa</taxon>
        <taxon>Chordata</taxon>
        <taxon>Craniata</taxon>
        <taxon>Vertebrata</taxon>
        <taxon>Chondrichthyes</taxon>
        <taxon>Holocephali</taxon>
        <taxon>Chimaeriformes</taxon>
        <taxon>Callorhinchidae</taxon>
        <taxon>Callorhinchus</taxon>
    </lineage>
</organism>
<dbReference type="Ensembl" id="ENSCMIT00000005598.1">
    <property type="protein sequence ID" value="ENSCMIP00000005411.1"/>
    <property type="gene ID" value="ENSCMIG00000003144.1"/>
</dbReference>
<dbReference type="InterPro" id="IPR013783">
    <property type="entry name" value="Ig-like_fold"/>
</dbReference>
<keyword evidence="3" id="KW-1185">Reference proteome</keyword>
<feature type="domain" description="Immunoglobulin" evidence="1">
    <location>
        <begin position="13"/>
        <end position="118"/>
    </location>
</feature>
<dbReference type="SUPFAM" id="SSF48726">
    <property type="entry name" value="Immunoglobulin"/>
    <property type="match status" value="1"/>
</dbReference>
<reference evidence="2" key="5">
    <citation type="submission" date="2025-09" db="UniProtKB">
        <authorList>
            <consortium name="Ensembl"/>
        </authorList>
    </citation>
    <scope>IDENTIFICATION</scope>
</reference>
<dbReference type="Proteomes" id="UP000314986">
    <property type="component" value="Unassembled WGS sequence"/>
</dbReference>
<reference evidence="2" key="4">
    <citation type="submission" date="2025-08" db="UniProtKB">
        <authorList>
            <consortium name="Ensembl"/>
        </authorList>
    </citation>
    <scope>IDENTIFICATION</scope>
</reference>
<dbReference type="GeneTree" id="ENSGT01150000289867"/>
<dbReference type="SMART" id="SM00409">
    <property type="entry name" value="IG"/>
    <property type="match status" value="1"/>
</dbReference>
<protein>
    <recommendedName>
        <fullName evidence="1">Immunoglobulin domain-containing protein</fullName>
    </recommendedName>
</protein>
<dbReference type="OMA" id="EFFRQFR"/>
<proteinExistence type="predicted"/>
<name>A0A4W3GPE3_CALMI</name>
<accession>A0A4W3GPE3</accession>
<evidence type="ECO:0000313" key="3">
    <source>
        <dbReference type="Proteomes" id="UP000314986"/>
    </source>
</evidence>
<dbReference type="AlphaFoldDB" id="A0A4W3GPE3"/>
<reference evidence="3" key="3">
    <citation type="journal article" date="2014" name="Nature">
        <title>Elephant shark genome provides unique insights into gnathostome evolution.</title>
        <authorList>
            <consortium name="International Elephant Shark Genome Sequencing Consortium"/>
            <person name="Venkatesh B."/>
            <person name="Lee A.P."/>
            <person name="Ravi V."/>
            <person name="Maurya A.K."/>
            <person name="Lian M.M."/>
            <person name="Swann J.B."/>
            <person name="Ohta Y."/>
            <person name="Flajnik M.F."/>
            <person name="Sutoh Y."/>
            <person name="Kasahara M."/>
            <person name="Hoon S."/>
            <person name="Gangu V."/>
            <person name="Roy S.W."/>
            <person name="Irimia M."/>
            <person name="Korzh V."/>
            <person name="Kondrychyn I."/>
            <person name="Lim Z.W."/>
            <person name="Tay B.H."/>
            <person name="Tohari S."/>
            <person name="Kong K.W."/>
            <person name="Ho S."/>
            <person name="Lorente-Galdos B."/>
            <person name="Quilez J."/>
            <person name="Marques-Bonet T."/>
            <person name="Raney B.J."/>
            <person name="Ingham P.W."/>
            <person name="Tay A."/>
            <person name="Hillier L.W."/>
            <person name="Minx P."/>
            <person name="Boehm T."/>
            <person name="Wilson R.K."/>
            <person name="Brenner S."/>
            <person name="Warren W.C."/>
        </authorList>
    </citation>
    <scope>NUCLEOTIDE SEQUENCE [LARGE SCALE GENOMIC DNA]</scope>
</reference>
<dbReference type="Gene3D" id="2.60.40.10">
    <property type="entry name" value="Immunoglobulins"/>
    <property type="match status" value="1"/>
</dbReference>
<dbReference type="InterPro" id="IPR036179">
    <property type="entry name" value="Ig-like_dom_sf"/>
</dbReference>
<dbReference type="InParanoid" id="A0A4W3GPE3"/>